<reference evidence="2" key="1">
    <citation type="submission" date="2023-04" db="EMBL/GenBank/DDBJ databases">
        <title>Phytophthora fragariaefolia NBRC 109709.</title>
        <authorList>
            <person name="Ichikawa N."/>
            <person name="Sato H."/>
            <person name="Tonouchi N."/>
        </authorList>
    </citation>
    <scope>NUCLEOTIDE SEQUENCE</scope>
    <source>
        <strain evidence="2">NBRC 109709</strain>
    </source>
</reference>
<proteinExistence type="predicted"/>
<feature type="compositionally biased region" description="Basic and acidic residues" evidence="1">
    <location>
        <begin position="16"/>
        <end position="33"/>
    </location>
</feature>
<evidence type="ECO:0000256" key="1">
    <source>
        <dbReference type="SAM" id="MobiDB-lite"/>
    </source>
</evidence>
<dbReference type="AlphaFoldDB" id="A0A9W6YJF1"/>
<keyword evidence="3" id="KW-1185">Reference proteome</keyword>
<accession>A0A9W6YJF1</accession>
<feature type="region of interest" description="Disordered" evidence="1">
    <location>
        <begin position="1"/>
        <end position="50"/>
    </location>
</feature>
<gene>
    <name evidence="2" type="ORF">Pfra01_002824600</name>
</gene>
<dbReference type="EMBL" id="BSXT01008719">
    <property type="protein sequence ID" value="GMF66660.1"/>
    <property type="molecule type" value="Genomic_DNA"/>
</dbReference>
<comment type="caution">
    <text evidence="2">The sequence shown here is derived from an EMBL/GenBank/DDBJ whole genome shotgun (WGS) entry which is preliminary data.</text>
</comment>
<organism evidence="2 3">
    <name type="scientific">Phytophthora fragariaefolia</name>
    <dbReference type="NCBI Taxonomy" id="1490495"/>
    <lineage>
        <taxon>Eukaryota</taxon>
        <taxon>Sar</taxon>
        <taxon>Stramenopiles</taxon>
        <taxon>Oomycota</taxon>
        <taxon>Peronosporomycetes</taxon>
        <taxon>Peronosporales</taxon>
        <taxon>Peronosporaceae</taxon>
        <taxon>Phytophthora</taxon>
    </lineage>
</organism>
<evidence type="ECO:0000313" key="3">
    <source>
        <dbReference type="Proteomes" id="UP001165121"/>
    </source>
</evidence>
<protein>
    <submittedName>
        <fullName evidence="2">Unnamed protein product</fullName>
    </submittedName>
</protein>
<sequence>MLEKNIVMADTMGPEDVERSAVRDKSDATDRETLAPPPPDGEEAKAEEAETKSLAVAFPMAPIDRYGFLVTDK</sequence>
<dbReference type="Proteomes" id="UP001165121">
    <property type="component" value="Unassembled WGS sequence"/>
</dbReference>
<evidence type="ECO:0000313" key="2">
    <source>
        <dbReference type="EMBL" id="GMF66660.1"/>
    </source>
</evidence>
<name>A0A9W6YJF1_9STRA</name>
<dbReference type="OrthoDB" id="294251at2759"/>